<dbReference type="Pfam" id="PF10704">
    <property type="entry name" value="DUF2508"/>
    <property type="match status" value="1"/>
</dbReference>
<dbReference type="Proteomes" id="UP001213015">
    <property type="component" value="Unassembled WGS sequence"/>
</dbReference>
<proteinExistence type="predicted"/>
<protein>
    <submittedName>
        <fullName evidence="1">YaaL family protein</fullName>
    </submittedName>
</protein>
<reference evidence="1" key="1">
    <citation type="submission" date="2022-01" db="EMBL/GenBank/DDBJ databases">
        <title>VMRC isolate genome collection.</title>
        <authorList>
            <person name="France M."/>
            <person name="Rutt L."/>
            <person name="Humphrys M."/>
            <person name="Ravel J."/>
        </authorList>
    </citation>
    <scope>NUCLEOTIDE SEQUENCE</scope>
    <source>
        <strain evidence="1">C0127B5</strain>
    </source>
</reference>
<comment type="caution">
    <text evidence="1">The sequence shown here is derived from an EMBL/GenBank/DDBJ whole genome shotgun (WGS) entry which is preliminary data.</text>
</comment>
<dbReference type="EMBL" id="JAKHLF010000018">
    <property type="protein sequence ID" value="MCZ3845436.1"/>
    <property type="molecule type" value="Genomic_DNA"/>
</dbReference>
<evidence type="ECO:0000313" key="2">
    <source>
        <dbReference type="Proteomes" id="UP001213015"/>
    </source>
</evidence>
<gene>
    <name evidence="1" type="ORF">L2422_08035</name>
</gene>
<accession>A0AAP3M4C6</accession>
<dbReference type="RefSeq" id="WP_006585803.1">
    <property type="nucleotide sequence ID" value="NZ_JAKHFC010000042.1"/>
</dbReference>
<dbReference type="AlphaFoldDB" id="A0AAP3M4C6"/>
<name>A0AAP3M4C6_9LACO</name>
<dbReference type="InterPro" id="IPR019644">
    <property type="entry name" value="DUF2508"/>
</dbReference>
<sequence length="79" mass="9025">MILGKKTQVKEIGDQHLMATISKLQRQLLNEQELDPTTVDYSEDNIMASKILKAKYSFLYSVARQRHTKSSITNNAITQ</sequence>
<organism evidence="1 2">
    <name type="scientific">Lactobacillus mulieris</name>
    <dbReference type="NCBI Taxonomy" id="2508708"/>
    <lineage>
        <taxon>Bacteria</taxon>
        <taxon>Bacillati</taxon>
        <taxon>Bacillota</taxon>
        <taxon>Bacilli</taxon>
        <taxon>Lactobacillales</taxon>
        <taxon>Lactobacillaceae</taxon>
        <taxon>Lactobacillus</taxon>
    </lineage>
</organism>
<evidence type="ECO:0000313" key="1">
    <source>
        <dbReference type="EMBL" id="MCZ3845436.1"/>
    </source>
</evidence>